<dbReference type="Proteomes" id="UP000298327">
    <property type="component" value="Unassembled WGS sequence"/>
</dbReference>
<evidence type="ECO:0000256" key="6">
    <source>
        <dbReference type="ARBA" id="ARBA00022840"/>
    </source>
</evidence>
<dbReference type="GO" id="GO:0005778">
    <property type="term" value="C:peroxisomal membrane"/>
    <property type="evidence" value="ECO:0007669"/>
    <property type="project" value="TreeGrafter"/>
</dbReference>
<dbReference type="PANTHER" id="PTHR23077:SF9">
    <property type="entry name" value="PEROXISOMAL ATPASE PEX6"/>
    <property type="match status" value="1"/>
</dbReference>
<reference evidence="12 13" key="1">
    <citation type="submission" date="2019-02" db="EMBL/GenBank/DDBJ databases">
        <title>Genome sequencing of the rare red list fungi Dentipellis fragilis.</title>
        <authorList>
            <person name="Buettner E."/>
            <person name="Kellner H."/>
        </authorList>
    </citation>
    <scope>NUCLEOTIDE SEQUENCE [LARGE SCALE GENOMIC DNA]</scope>
    <source>
        <strain evidence="12 13">DSM 105465</strain>
    </source>
</reference>
<dbReference type="Pfam" id="PF23315">
    <property type="entry name" value="PEX6_4th"/>
    <property type="match status" value="1"/>
</dbReference>
<dbReference type="FunFam" id="1.10.8.60:FF:000039">
    <property type="entry name" value="peroxisome biogenesis factor 6"/>
    <property type="match status" value="1"/>
</dbReference>
<dbReference type="GO" id="GO:0005829">
    <property type="term" value="C:cytosol"/>
    <property type="evidence" value="ECO:0007669"/>
    <property type="project" value="TreeGrafter"/>
</dbReference>
<dbReference type="Pfam" id="PF00004">
    <property type="entry name" value="AAA"/>
    <property type="match status" value="2"/>
</dbReference>
<dbReference type="InterPro" id="IPR027417">
    <property type="entry name" value="P-loop_NTPase"/>
</dbReference>
<dbReference type="PANTHER" id="PTHR23077">
    <property type="entry name" value="AAA-FAMILY ATPASE"/>
    <property type="match status" value="1"/>
</dbReference>
<evidence type="ECO:0000256" key="2">
    <source>
        <dbReference type="ARBA" id="ARBA00006914"/>
    </source>
</evidence>
<accession>A0A4Y9YTX0</accession>
<dbReference type="STRING" id="205917.A0A4Y9YTX0"/>
<keyword evidence="6" id="KW-0067">ATP-binding</keyword>
<keyword evidence="13" id="KW-1185">Reference proteome</keyword>
<evidence type="ECO:0000256" key="10">
    <source>
        <dbReference type="ARBA" id="ARBA00048778"/>
    </source>
</evidence>
<dbReference type="SMART" id="SM00382">
    <property type="entry name" value="AAA"/>
    <property type="match status" value="2"/>
</dbReference>
<comment type="subcellular location">
    <subcellularLocation>
        <location evidence="1">Membrane</location>
    </subcellularLocation>
</comment>
<evidence type="ECO:0000256" key="3">
    <source>
        <dbReference type="ARBA" id="ARBA00022593"/>
    </source>
</evidence>
<comment type="caution">
    <text evidence="12">The sequence shown here is derived from an EMBL/GenBank/DDBJ whole genome shotgun (WGS) entry which is preliminary data.</text>
</comment>
<keyword evidence="3" id="KW-0962">Peroxisome biogenesis</keyword>
<dbReference type="OrthoDB" id="5553750at2759"/>
<keyword evidence="4" id="KW-0547">Nucleotide-binding</keyword>
<organism evidence="12 13">
    <name type="scientific">Dentipellis fragilis</name>
    <dbReference type="NCBI Taxonomy" id="205917"/>
    <lineage>
        <taxon>Eukaryota</taxon>
        <taxon>Fungi</taxon>
        <taxon>Dikarya</taxon>
        <taxon>Basidiomycota</taxon>
        <taxon>Agaricomycotina</taxon>
        <taxon>Agaricomycetes</taxon>
        <taxon>Russulales</taxon>
        <taxon>Hericiaceae</taxon>
        <taxon>Dentipellis</taxon>
    </lineage>
</organism>
<dbReference type="Gene3D" id="3.40.50.300">
    <property type="entry name" value="P-loop containing nucleotide triphosphate hydrolases"/>
    <property type="match status" value="2"/>
</dbReference>
<comment type="catalytic activity">
    <reaction evidence="10">
        <text>ATP + H2O = ADP + phosphate + H(+)</text>
        <dbReference type="Rhea" id="RHEA:13065"/>
        <dbReference type="ChEBI" id="CHEBI:15377"/>
        <dbReference type="ChEBI" id="CHEBI:15378"/>
        <dbReference type="ChEBI" id="CHEBI:30616"/>
        <dbReference type="ChEBI" id="CHEBI:43474"/>
        <dbReference type="ChEBI" id="CHEBI:456216"/>
    </reaction>
    <physiologicalReaction direction="left-to-right" evidence="10">
        <dbReference type="Rhea" id="RHEA:13066"/>
    </physiologicalReaction>
</comment>
<dbReference type="AlphaFoldDB" id="A0A4Y9YTX0"/>
<dbReference type="Gene3D" id="1.10.8.60">
    <property type="match status" value="2"/>
</dbReference>
<dbReference type="SUPFAM" id="SSF52540">
    <property type="entry name" value="P-loop containing nucleoside triphosphate hydrolases"/>
    <property type="match status" value="2"/>
</dbReference>
<dbReference type="CDD" id="cd19527">
    <property type="entry name" value="RecA-like_PEX6_r2"/>
    <property type="match status" value="1"/>
</dbReference>
<evidence type="ECO:0000256" key="4">
    <source>
        <dbReference type="ARBA" id="ARBA00022741"/>
    </source>
</evidence>
<proteinExistence type="inferred from homology"/>
<evidence type="ECO:0000256" key="9">
    <source>
        <dbReference type="ARBA" id="ARBA00034920"/>
    </source>
</evidence>
<dbReference type="InterPro" id="IPR003593">
    <property type="entry name" value="AAA+_ATPase"/>
</dbReference>
<keyword evidence="7" id="KW-0472">Membrane</keyword>
<evidence type="ECO:0000313" key="12">
    <source>
        <dbReference type="EMBL" id="TFY65845.1"/>
    </source>
</evidence>
<evidence type="ECO:0000256" key="5">
    <source>
        <dbReference type="ARBA" id="ARBA00022801"/>
    </source>
</evidence>
<dbReference type="PROSITE" id="PS00674">
    <property type="entry name" value="AAA"/>
    <property type="match status" value="1"/>
</dbReference>
<protein>
    <recommendedName>
        <fullName evidence="8">Peroxisomal ATPase PEX6</fullName>
    </recommendedName>
    <alternativeName>
        <fullName evidence="9">Peroxin-6</fullName>
    </alternativeName>
</protein>
<evidence type="ECO:0000256" key="7">
    <source>
        <dbReference type="ARBA" id="ARBA00023136"/>
    </source>
</evidence>
<dbReference type="EMBL" id="SEOQ01000302">
    <property type="protein sequence ID" value="TFY65845.1"/>
    <property type="molecule type" value="Genomic_DNA"/>
</dbReference>
<dbReference type="InterPro" id="IPR050168">
    <property type="entry name" value="AAA_ATPase_domain"/>
</dbReference>
<evidence type="ECO:0000313" key="13">
    <source>
        <dbReference type="Proteomes" id="UP000298327"/>
    </source>
</evidence>
<sequence>MVFSTDFGVITHVTFRPQLPAEVPDALVGQRLWDHLVASETSKETVAVAMSLATCMNNGSGKAPSWTCWASLDKEASLKPFSFPDTLTHTLWHLKVDGLLLSEEWKERLRQPSSLTTDACDQVTCTVSVACVVRARDIVLQSLSEDSFGLARIQRSAIEDSFCLGRKIFRQGSFYNPDGGILSESSGPHRRGYKIILMDPQIQGYAEKGYTRFTLLHATPDMANGVEGNNATLSDSITEDLEISEEFFAGSLAPQIAARPPVCGPIISPFPVALPFLAVPLRGQAHQDLSECTVYIATSDLTKLRLLNFDWAVIRLNSTGSLRLVRLKADDDIVQVPGNIAASALLLHNIGATSEHTCEVSLQAAPSGTRGFNLPVAKSITIARIASKVSTTRLYQYLVLQSLKAFFHGYRRLIKQNDLIEVDINTELIQQSRTSSMNLELEASDKVTNTLTYPSRANKQVYFSVTNIEVVSEAANDTGTTEASLGELGCWVDPAMTRILQAGVANSRIPQLDVSDLCKERTHHSTTPRTAENMRARRVLSRLVLAALTRNAVTYDLPISVLIKGPRGIGKFTDAAAVAQQSGCHVLEVDCFDIVVDDATKAEATLRARFDQAALCAPCILVLRHLDALSLSINSAGREPLITNVLSELVNGLQGSWRLSGYPTLTVGTTSDPSRVSAKLLSCFKHEINIEAPAEEERATILGTFLMHNNLSADLSLQRLSRQAAAFNAVDLEDLAIRAKTAAMRRVMRLNSGYGQQDMLQAGISLGSSDFLEALQHSRSSYAQNIGAPTIPSVTWDDVGGLNDVKADILDTVQLPLEHPELFARDLKKRSGILLYGPPGTGKTLLAKAVATSCSLNFFSVKGPELLNMYIGESEANVRRVFQRARDARPCVIFFDELDSVAPKRGNLGDSGGVMDRIVSQLLAELDGISGGEGGDVFVIGATNRPDLLDPALLRPGRFDRMLYLGISDTDAAQLNVLQALTRKFHLDAELDLRSIVEQCPFTFTGADFYALCSDALLKAMSRKAEEIDTVIARCNERQSPNNPHPMTSQYYLAEIATPTDILVTVSKGDFEASLRELVPSVSQSELEHYARIRHQFSRQELPVERDG</sequence>
<evidence type="ECO:0000256" key="1">
    <source>
        <dbReference type="ARBA" id="ARBA00004370"/>
    </source>
</evidence>
<dbReference type="GO" id="GO:0005524">
    <property type="term" value="F:ATP binding"/>
    <property type="evidence" value="ECO:0007669"/>
    <property type="project" value="UniProtKB-KW"/>
</dbReference>
<dbReference type="InterPro" id="IPR003960">
    <property type="entry name" value="ATPase_AAA_CS"/>
</dbReference>
<comment type="similarity">
    <text evidence="2">Belongs to the AAA ATPase family.</text>
</comment>
<feature type="domain" description="AAA+ ATPase" evidence="11">
    <location>
        <begin position="557"/>
        <end position="694"/>
    </location>
</feature>
<dbReference type="GO" id="GO:0016558">
    <property type="term" value="P:protein import into peroxisome matrix"/>
    <property type="evidence" value="ECO:0007669"/>
    <property type="project" value="TreeGrafter"/>
</dbReference>
<gene>
    <name evidence="12" type="ORF">EVG20_g5243</name>
</gene>
<dbReference type="GO" id="GO:0016887">
    <property type="term" value="F:ATP hydrolysis activity"/>
    <property type="evidence" value="ECO:0007669"/>
    <property type="project" value="InterPro"/>
</dbReference>
<feature type="domain" description="AAA+ ATPase" evidence="11">
    <location>
        <begin position="829"/>
        <end position="969"/>
    </location>
</feature>
<evidence type="ECO:0000259" key="11">
    <source>
        <dbReference type="SMART" id="SM00382"/>
    </source>
</evidence>
<dbReference type="FunFam" id="3.40.50.300:FF:000109">
    <property type="entry name" value="Peroxisomal biogenesis factor 6"/>
    <property type="match status" value="1"/>
</dbReference>
<dbReference type="InterPro" id="IPR047533">
    <property type="entry name" value="RecA-like_PEX6_r2"/>
</dbReference>
<name>A0A4Y9YTX0_9AGAM</name>
<evidence type="ECO:0000256" key="8">
    <source>
        <dbReference type="ARBA" id="ARBA00034811"/>
    </source>
</evidence>
<keyword evidence="5" id="KW-0378">Hydrolase</keyword>
<dbReference type="InterPro" id="IPR003959">
    <property type="entry name" value="ATPase_AAA_core"/>
</dbReference>
<dbReference type="InterPro" id="IPR056995">
    <property type="entry name" value="PEX6_4th_dom"/>
</dbReference>